<dbReference type="EMBL" id="JACENC010000082">
    <property type="protein sequence ID" value="MBA4453710.1"/>
    <property type="molecule type" value="Genomic_DNA"/>
</dbReference>
<name>A0AC60W258_9ARCH</name>
<accession>A0AC60W258</accession>
<organism evidence="1 2">
    <name type="scientific">Candidatus Nitrosomaritimum aestuariumsis</name>
    <dbReference type="NCBI Taxonomy" id="3342354"/>
    <lineage>
        <taxon>Archaea</taxon>
        <taxon>Nitrososphaerota</taxon>
        <taxon>Nitrososphaeria</taxon>
        <taxon>Nitrosopumilales</taxon>
        <taxon>Nitrosopumilaceae</taxon>
        <taxon>Candidatus Nitrosomaritimum</taxon>
    </lineage>
</organism>
<reference evidence="1 2" key="1">
    <citation type="journal article" date="2020" name="Appl. Environ. Microbiol.">
        <title>Genomic Characteristics of a Novel Species of Ammonia-Oxidizing Archaea from the Jiulong River Estuary.</title>
        <authorList>
            <person name="Zou D."/>
            <person name="Wan R."/>
            <person name="Han L."/>
            <person name="Xu M.N."/>
            <person name="Liu Y."/>
            <person name="Liu H."/>
            <person name="Kao S.J."/>
            <person name="Li M."/>
        </authorList>
    </citation>
    <scope>NUCLEOTIDE SEQUENCE [LARGE SCALE GENOMIC DNA]</scope>
    <source>
        <strain evidence="1">W2bin3</strain>
    </source>
</reference>
<sequence>MVKNGKRDSNDFFDPDELVLTKSEILEFCDRVLKKWNKNPSKNAKNILAMNAVKTSVLWTDDESLKAIWSEIIAWTFELLYANAMARDEEWANLLKKLKNKK</sequence>
<dbReference type="Proteomes" id="UP000526786">
    <property type="component" value="Unassembled WGS sequence"/>
</dbReference>
<gene>
    <name evidence="1" type="ORF">H2B05_02025</name>
</gene>
<evidence type="ECO:0000313" key="1">
    <source>
        <dbReference type="EMBL" id="MBA4453710.1"/>
    </source>
</evidence>
<comment type="caution">
    <text evidence="1">The sequence shown here is derived from an EMBL/GenBank/DDBJ whole genome shotgun (WGS) entry which is preliminary data.</text>
</comment>
<proteinExistence type="predicted"/>
<evidence type="ECO:0000313" key="2">
    <source>
        <dbReference type="Proteomes" id="UP000526786"/>
    </source>
</evidence>
<protein>
    <submittedName>
        <fullName evidence="1">Uncharacterized protein</fullName>
    </submittedName>
</protein>